<protein>
    <submittedName>
        <fullName evidence="1">Uncharacterized protein</fullName>
    </submittedName>
</protein>
<evidence type="ECO:0000313" key="1">
    <source>
        <dbReference type="EMBL" id="RKK14719.1"/>
    </source>
</evidence>
<gene>
    <name evidence="1" type="ORF">BFJ65_g11270</name>
</gene>
<dbReference type="AlphaFoldDB" id="A0A3L6ND35"/>
<organism evidence="1">
    <name type="scientific">Fusarium oxysporum f. sp. cepae</name>
    <dbReference type="NCBI Taxonomy" id="396571"/>
    <lineage>
        <taxon>Eukaryota</taxon>
        <taxon>Fungi</taxon>
        <taxon>Dikarya</taxon>
        <taxon>Ascomycota</taxon>
        <taxon>Pezizomycotina</taxon>
        <taxon>Sordariomycetes</taxon>
        <taxon>Hypocreomycetidae</taxon>
        <taxon>Hypocreales</taxon>
        <taxon>Nectriaceae</taxon>
        <taxon>Fusarium</taxon>
        <taxon>Fusarium oxysporum species complex</taxon>
    </lineage>
</organism>
<proteinExistence type="predicted"/>
<sequence length="67" mass="7421">MDPEIRETLKESLVQGAASLEEKLNAGADWEALCRLDASSSRQAVTTLHAPPCARDDHKTTERLCQR</sequence>
<reference evidence="1" key="1">
    <citation type="journal article" date="2018" name="Sci. Rep.">
        <title>Characterisation of pathogen-specific regions and novel effector candidates in Fusarium oxysporum f. sp. cepae.</title>
        <authorList>
            <person name="Armitage A.D."/>
            <person name="Taylor A."/>
            <person name="Sobczyk M.K."/>
            <person name="Baxter L."/>
            <person name="Greenfield B.P."/>
            <person name="Bates H.J."/>
            <person name="Wilson F."/>
            <person name="Jackson A.C."/>
            <person name="Ott S."/>
            <person name="Harrison R.J."/>
            <person name="Clarkson J.P."/>
        </authorList>
    </citation>
    <scope>NUCLEOTIDE SEQUENCE [LARGE SCALE GENOMIC DNA]</scope>
    <source>
        <strain evidence="1">FoC_Fus2</strain>
    </source>
</reference>
<name>A0A3L6ND35_FUSOX</name>
<comment type="caution">
    <text evidence="1">The sequence shown here is derived from an EMBL/GenBank/DDBJ whole genome shotgun (WGS) entry which is preliminary data.</text>
</comment>
<dbReference type="Proteomes" id="UP000270866">
    <property type="component" value="Chromosome 9"/>
</dbReference>
<accession>A0A3L6ND35</accession>
<dbReference type="EMBL" id="MRCU01000007">
    <property type="protein sequence ID" value="RKK14719.1"/>
    <property type="molecule type" value="Genomic_DNA"/>
</dbReference>